<dbReference type="GO" id="GO:0003676">
    <property type="term" value="F:nucleic acid binding"/>
    <property type="evidence" value="ECO:0007669"/>
    <property type="project" value="InterPro"/>
</dbReference>
<sequence>MVKPKGTGERLRRRRGPRAQNNLKDPWGGISRPPPFSYFITRPVLSCSSTASHKRRSTSELRSRVVSAMENYEDDEDTHFCNKCHSNVNGLENYVQHRQSGCQTIKNNKNRVYHSPVSTTSISYPEILNADAFFSSLELQSSAKCHPRRANDLLYGRIKKSSRSEEHKKKKRKNKNLEDKDESKEKLVNLLTVVTDLDDLGIPSLVGFPEIVASTSSSVSKPSISNVLISSKEDTRSSANSKTEYPVYFNKHETIITNQKRNQVETNKINQHQHHSVWLEDTILTDLVANNENENKDDLDEGHMNRYAEYDYHQDDGLDDDSLNMDMVEEDLYMDSEDTENHDTHYPPQNHTGGKWKPMGIVHEEIINEDDAEIDEREHYDREHPPPNHTGGKWKPNEINPQKCNEFDSKNVLSLPPPNHTRGKWVPGARTDINKGYWCSPCGRKLASQLVYNRHLLSGLHARRSIQEINGAVQMPRGSTPYMHRKNLSQRQKIVISVNDTFLPLTEIVCSQKQSSNVSGVASESMPVMGAASHHQIQKKRLRSREKEVLSCEMCHARVRKAQMGKHLLSYYHCRVAGANPSSMKARRFLLENMANIVRQCPFQCASCRFYCNTEDTFLRHWRSDAHKGTISKIAGSFICVLCNFWCDDNKSVESHITKQGHQNVVSMINGSVPIIIRCQRILMCSTCCRRFRYNIQLRFHAKDTGHEVDHSASDEYQCRLTCNVCGQVVRSLISLQRHQLALHKPAKEGVNIASPYFCSFCLLKFRTARQAVLHRRTSSHKETVKRRKAGDVPKSFIQCPHCKETHSELVEHKYHLLSKHPELCHRCLKCGKHFALSQDVTKHTRENQCSRDEKSLYKNSNTNNWKCPICQFTSDSEAEYLFHKALHEGLVKCDSLVVEYGSTSTHKFRCPLCQNVFSKSTLRDHIRRHTGERPFRCDKCIATFMRRSAARVHQKDCNGQTTTMNSRIEIIQERKYICSECSSAFHTKHTLRQHMLRHAGKQYKCGLPGCPTILRTETELKNHRKLVHETSNSNRDFRCNDCSYAAKTKNQLSRHQKRHQNVHTESNTRQYSCQYINCNFQTIINSHLKRHNRLHTGKKPYKCRHCTYASNNLENLRKHVLSTNLHPGKMVYQCKSCKSDEMFQTNFSKELRAHLLQVHSNEYLTPNDASNYIATIFYEREDTETSNTT</sequence>
<evidence type="ECO:0000256" key="1">
    <source>
        <dbReference type="ARBA" id="ARBA00022723"/>
    </source>
</evidence>
<dbReference type="SMART" id="SM00451">
    <property type="entry name" value="ZnF_U1"/>
    <property type="match status" value="3"/>
</dbReference>
<feature type="domain" description="C2H2-type" evidence="7">
    <location>
        <begin position="1004"/>
        <end position="1034"/>
    </location>
</feature>
<dbReference type="PROSITE" id="PS00028">
    <property type="entry name" value="ZINC_FINGER_C2H2_1"/>
    <property type="match status" value="7"/>
</dbReference>
<feature type="domain" description="C2H2-type" evidence="7">
    <location>
        <begin position="977"/>
        <end position="1004"/>
    </location>
</feature>
<feature type="domain" description="C2H2-type" evidence="7">
    <location>
        <begin position="721"/>
        <end position="749"/>
    </location>
</feature>
<keyword evidence="8" id="KW-1185">Reference proteome</keyword>
<reference evidence="9" key="1">
    <citation type="submission" date="2025-08" db="UniProtKB">
        <authorList>
            <consortium name="RefSeq"/>
        </authorList>
    </citation>
    <scope>IDENTIFICATION</scope>
</reference>
<dbReference type="PANTHER" id="PTHR24379:SF121">
    <property type="entry name" value="C2H2-TYPE DOMAIN-CONTAINING PROTEIN"/>
    <property type="match status" value="1"/>
</dbReference>
<feature type="region of interest" description="Disordered" evidence="6">
    <location>
        <begin position="158"/>
        <end position="182"/>
    </location>
</feature>
<dbReference type="KEGG" id="csol:105366081"/>
<dbReference type="Proteomes" id="UP000695007">
    <property type="component" value="Unplaced"/>
</dbReference>
<evidence type="ECO:0000256" key="2">
    <source>
        <dbReference type="ARBA" id="ARBA00022737"/>
    </source>
</evidence>
<dbReference type="RefSeq" id="XP_011502698.1">
    <property type="nucleotide sequence ID" value="XM_011504396.1"/>
</dbReference>
<evidence type="ECO:0000313" key="8">
    <source>
        <dbReference type="Proteomes" id="UP000695007"/>
    </source>
</evidence>
<dbReference type="InterPro" id="IPR003604">
    <property type="entry name" value="Matrin/U1-like-C_Znf_C2H2"/>
</dbReference>
<keyword evidence="2" id="KW-0677">Repeat</keyword>
<evidence type="ECO:0000256" key="4">
    <source>
        <dbReference type="ARBA" id="ARBA00022833"/>
    </source>
</evidence>
<dbReference type="SMART" id="SM00355">
    <property type="entry name" value="ZnF_C2H2"/>
    <property type="match status" value="18"/>
</dbReference>
<accession>A0AAJ6YR53</accession>
<dbReference type="SUPFAM" id="SSF57667">
    <property type="entry name" value="beta-beta-alpha zinc fingers"/>
    <property type="match status" value="3"/>
</dbReference>
<feature type="domain" description="C2H2-type" evidence="7">
    <location>
        <begin position="1072"/>
        <end position="1101"/>
    </location>
</feature>
<evidence type="ECO:0000313" key="9">
    <source>
        <dbReference type="RefSeq" id="XP_011502698.1"/>
    </source>
</evidence>
<dbReference type="InterPro" id="IPR036236">
    <property type="entry name" value="Znf_C2H2_sf"/>
</dbReference>
<evidence type="ECO:0000259" key="7">
    <source>
        <dbReference type="PROSITE" id="PS50157"/>
    </source>
</evidence>
<dbReference type="PANTHER" id="PTHR24379">
    <property type="entry name" value="KRAB AND ZINC FINGER DOMAIN-CONTAINING"/>
    <property type="match status" value="1"/>
</dbReference>
<feature type="domain" description="C2H2-type" evidence="7">
    <location>
        <begin position="826"/>
        <end position="856"/>
    </location>
</feature>
<feature type="compositionally biased region" description="Basic and acidic residues" evidence="6">
    <location>
        <begin position="1"/>
        <end position="10"/>
    </location>
</feature>
<feature type="domain" description="C2H2-type" evidence="7">
    <location>
        <begin position="909"/>
        <end position="935"/>
    </location>
</feature>
<dbReference type="AlphaFoldDB" id="A0AAJ6YR53"/>
<keyword evidence="1" id="KW-0479">Metal-binding</keyword>
<dbReference type="GeneID" id="105366081"/>
<gene>
    <name evidence="9" type="primary">LOC105366081</name>
</gene>
<organism evidence="8 9">
    <name type="scientific">Ceratosolen solmsi marchali</name>
    <dbReference type="NCBI Taxonomy" id="326594"/>
    <lineage>
        <taxon>Eukaryota</taxon>
        <taxon>Metazoa</taxon>
        <taxon>Ecdysozoa</taxon>
        <taxon>Arthropoda</taxon>
        <taxon>Hexapoda</taxon>
        <taxon>Insecta</taxon>
        <taxon>Pterygota</taxon>
        <taxon>Neoptera</taxon>
        <taxon>Endopterygota</taxon>
        <taxon>Hymenoptera</taxon>
        <taxon>Apocrita</taxon>
        <taxon>Proctotrupomorpha</taxon>
        <taxon>Chalcidoidea</taxon>
        <taxon>Agaonidae</taxon>
        <taxon>Agaoninae</taxon>
        <taxon>Ceratosolen</taxon>
    </lineage>
</organism>
<name>A0AAJ6YR53_9HYME</name>
<protein>
    <submittedName>
        <fullName evidence="9">Zinc finger protein 780B</fullName>
    </submittedName>
</protein>
<dbReference type="GO" id="GO:0008270">
    <property type="term" value="F:zinc ion binding"/>
    <property type="evidence" value="ECO:0007669"/>
    <property type="project" value="UniProtKB-KW"/>
</dbReference>
<feature type="domain" description="C2H2-type" evidence="7">
    <location>
        <begin position="1038"/>
        <end position="1069"/>
    </location>
</feature>
<proteinExistence type="predicted"/>
<feature type="region of interest" description="Disordered" evidence="6">
    <location>
        <begin position="1"/>
        <end position="28"/>
    </location>
</feature>
<dbReference type="PROSITE" id="PS50157">
    <property type="entry name" value="ZINC_FINGER_C2H2_2"/>
    <property type="match status" value="7"/>
</dbReference>
<evidence type="ECO:0000256" key="5">
    <source>
        <dbReference type="PROSITE-ProRule" id="PRU00042"/>
    </source>
</evidence>
<evidence type="ECO:0000256" key="3">
    <source>
        <dbReference type="ARBA" id="ARBA00022771"/>
    </source>
</evidence>
<keyword evidence="3 5" id="KW-0863">Zinc-finger</keyword>
<dbReference type="Gene3D" id="3.30.160.60">
    <property type="entry name" value="Classic Zinc Finger"/>
    <property type="match status" value="7"/>
</dbReference>
<feature type="region of interest" description="Disordered" evidence="6">
    <location>
        <begin position="338"/>
        <end position="357"/>
    </location>
</feature>
<keyword evidence="4" id="KW-0862">Zinc</keyword>
<dbReference type="InterPro" id="IPR013087">
    <property type="entry name" value="Znf_C2H2_type"/>
</dbReference>
<evidence type="ECO:0000256" key="6">
    <source>
        <dbReference type="SAM" id="MobiDB-lite"/>
    </source>
</evidence>